<keyword evidence="4" id="KW-1185">Reference proteome</keyword>
<dbReference type="PaxDb" id="55529-EKX37317"/>
<dbReference type="EMBL" id="JH993061">
    <property type="protein sequence ID" value="EKX37317.1"/>
    <property type="molecule type" value="Genomic_DNA"/>
</dbReference>
<dbReference type="OrthoDB" id="10359640at2759"/>
<reference evidence="4" key="2">
    <citation type="submission" date="2012-11" db="EMBL/GenBank/DDBJ databases">
        <authorList>
            <person name="Kuo A."/>
            <person name="Curtis B.A."/>
            <person name="Tanifuji G."/>
            <person name="Burki F."/>
            <person name="Gruber A."/>
            <person name="Irimia M."/>
            <person name="Maruyama S."/>
            <person name="Arias M.C."/>
            <person name="Ball S.G."/>
            <person name="Gile G.H."/>
            <person name="Hirakawa Y."/>
            <person name="Hopkins J.F."/>
            <person name="Rensing S.A."/>
            <person name="Schmutz J."/>
            <person name="Symeonidi A."/>
            <person name="Elias M."/>
            <person name="Eveleigh R.J."/>
            <person name="Herman E.K."/>
            <person name="Klute M.J."/>
            <person name="Nakayama T."/>
            <person name="Obornik M."/>
            <person name="Reyes-Prieto A."/>
            <person name="Armbrust E.V."/>
            <person name="Aves S.J."/>
            <person name="Beiko R.G."/>
            <person name="Coutinho P."/>
            <person name="Dacks J.B."/>
            <person name="Durnford D.G."/>
            <person name="Fast N.M."/>
            <person name="Green B.R."/>
            <person name="Grisdale C."/>
            <person name="Hempe F."/>
            <person name="Henrissat B."/>
            <person name="Hoppner M.P."/>
            <person name="Ishida K.-I."/>
            <person name="Kim E."/>
            <person name="Koreny L."/>
            <person name="Kroth P.G."/>
            <person name="Liu Y."/>
            <person name="Malik S.-B."/>
            <person name="Maier U.G."/>
            <person name="McRose D."/>
            <person name="Mock T."/>
            <person name="Neilson J.A."/>
            <person name="Onodera N.T."/>
            <person name="Poole A.M."/>
            <person name="Pritham E.J."/>
            <person name="Richards T.A."/>
            <person name="Rocap G."/>
            <person name="Roy S.W."/>
            <person name="Sarai C."/>
            <person name="Schaack S."/>
            <person name="Shirato S."/>
            <person name="Slamovits C.H."/>
            <person name="Spencer D.F."/>
            <person name="Suzuki S."/>
            <person name="Worden A.Z."/>
            <person name="Zauner S."/>
            <person name="Barry K."/>
            <person name="Bell C."/>
            <person name="Bharti A.K."/>
            <person name="Crow J.A."/>
            <person name="Grimwood J."/>
            <person name="Kramer R."/>
            <person name="Lindquist E."/>
            <person name="Lucas S."/>
            <person name="Salamov A."/>
            <person name="McFadden G.I."/>
            <person name="Lane C.E."/>
            <person name="Keeling P.J."/>
            <person name="Gray M.W."/>
            <person name="Grigoriev I.V."/>
            <person name="Archibald J.M."/>
        </authorList>
    </citation>
    <scope>NUCLEOTIDE SEQUENCE</scope>
    <source>
        <strain evidence="4">CCMP2712</strain>
    </source>
</reference>
<reference evidence="3" key="3">
    <citation type="submission" date="2015-06" db="UniProtKB">
        <authorList>
            <consortium name="EnsemblProtists"/>
        </authorList>
    </citation>
    <scope>IDENTIFICATION</scope>
</reference>
<keyword evidence="1" id="KW-0812">Transmembrane</keyword>
<evidence type="ECO:0000313" key="3">
    <source>
        <dbReference type="EnsemblProtists" id="EKX37317"/>
    </source>
</evidence>
<gene>
    <name evidence="2" type="ORF">GUITHDRAFT_116582</name>
</gene>
<dbReference type="HOGENOM" id="CLU_1484702_0_0_1"/>
<reference evidence="2 4" key="1">
    <citation type="journal article" date="2012" name="Nature">
        <title>Algal genomes reveal evolutionary mosaicism and the fate of nucleomorphs.</title>
        <authorList>
            <consortium name="DOE Joint Genome Institute"/>
            <person name="Curtis B.A."/>
            <person name="Tanifuji G."/>
            <person name="Burki F."/>
            <person name="Gruber A."/>
            <person name="Irimia M."/>
            <person name="Maruyama S."/>
            <person name="Arias M.C."/>
            <person name="Ball S.G."/>
            <person name="Gile G.H."/>
            <person name="Hirakawa Y."/>
            <person name="Hopkins J.F."/>
            <person name="Kuo A."/>
            <person name="Rensing S.A."/>
            <person name="Schmutz J."/>
            <person name="Symeonidi A."/>
            <person name="Elias M."/>
            <person name="Eveleigh R.J."/>
            <person name="Herman E.K."/>
            <person name="Klute M.J."/>
            <person name="Nakayama T."/>
            <person name="Obornik M."/>
            <person name="Reyes-Prieto A."/>
            <person name="Armbrust E.V."/>
            <person name="Aves S.J."/>
            <person name="Beiko R.G."/>
            <person name="Coutinho P."/>
            <person name="Dacks J.B."/>
            <person name="Durnford D.G."/>
            <person name="Fast N.M."/>
            <person name="Green B.R."/>
            <person name="Grisdale C.J."/>
            <person name="Hempel F."/>
            <person name="Henrissat B."/>
            <person name="Hoppner M.P."/>
            <person name="Ishida K."/>
            <person name="Kim E."/>
            <person name="Koreny L."/>
            <person name="Kroth P.G."/>
            <person name="Liu Y."/>
            <person name="Malik S.B."/>
            <person name="Maier U.G."/>
            <person name="McRose D."/>
            <person name="Mock T."/>
            <person name="Neilson J.A."/>
            <person name="Onodera N.T."/>
            <person name="Poole A.M."/>
            <person name="Pritham E.J."/>
            <person name="Richards T.A."/>
            <person name="Rocap G."/>
            <person name="Roy S.W."/>
            <person name="Sarai C."/>
            <person name="Schaack S."/>
            <person name="Shirato S."/>
            <person name="Slamovits C.H."/>
            <person name="Spencer D.F."/>
            <person name="Suzuki S."/>
            <person name="Worden A.Z."/>
            <person name="Zauner S."/>
            <person name="Barry K."/>
            <person name="Bell C."/>
            <person name="Bharti A.K."/>
            <person name="Crow J.A."/>
            <person name="Grimwood J."/>
            <person name="Kramer R."/>
            <person name="Lindquist E."/>
            <person name="Lucas S."/>
            <person name="Salamov A."/>
            <person name="McFadden G.I."/>
            <person name="Lane C.E."/>
            <person name="Keeling P.J."/>
            <person name="Gray M.W."/>
            <person name="Grigoriev I.V."/>
            <person name="Archibald J.M."/>
        </authorList>
    </citation>
    <scope>NUCLEOTIDE SEQUENCE</scope>
    <source>
        <strain evidence="2 4">CCMP2712</strain>
    </source>
</reference>
<dbReference type="Proteomes" id="UP000011087">
    <property type="component" value="Unassembled WGS sequence"/>
</dbReference>
<keyword evidence="1" id="KW-0472">Membrane</keyword>
<accession>L1IML1</accession>
<name>L1IML1_GUITC</name>
<organism evidence="2">
    <name type="scientific">Guillardia theta (strain CCMP2712)</name>
    <name type="common">Cryptophyte</name>
    <dbReference type="NCBI Taxonomy" id="905079"/>
    <lineage>
        <taxon>Eukaryota</taxon>
        <taxon>Cryptophyceae</taxon>
        <taxon>Pyrenomonadales</taxon>
        <taxon>Geminigeraceae</taxon>
        <taxon>Guillardia</taxon>
    </lineage>
</organism>
<dbReference type="EnsemblProtists" id="EKX37317">
    <property type="protein sequence ID" value="EKX37317"/>
    <property type="gene ID" value="GUITHDRAFT_116582"/>
</dbReference>
<proteinExistence type="predicted"/>
<dbReference type="AlphaFoldDB" id="L1IML1"/>
<protein>
    <submittedName>
        <fullName evidence="2 3">Uncharacterized protein</fullName>
    </submittedName>
</protein>
<keyword evidence="1" id="KW-1133">Transmembrane helix</keyword>
<evidence type="ECO:0000313" key="4">
    <source>
        <dbReference type="Proteomes" id="UP000011087"/>
    </source>
</evidence>
<feature type="transmembrane region" description="Helical" evidence="1">
    <location>
        <begin position="158"/>
        <end position="181"/>
    </location>
</feature>
<dbReference type="KEGG" id="gtt:GUITHDRAFT_116582"/>
<dbReference type="RefSeq" id="XP_005824297.1">
    <property type="nucleotide sequence ID" value="XM_005824240.1"/>
</dbReference>
<evidence type="ECO:0000256" key="1">
    <source>
        <dbReference type="SAM" id="Phobius"/>
    </source>
</evidence>
<sequence length="182" mass="20834">MAYTLVLVILATYLIWWQLVPEIRKWHNLVPADCMIAGKAQLLSYHTHHGHEVQVAHLPVNVSHIQCHGQIGNDIEMSDMQGSKTYNPENDVIFCSTGTTINNGSTAYIKLEDWHWLDPDEQKDAIGKYEEGKSYFCWVDPTSPNYVTFENNQDWSAIFYPLVCLFLIIFLCWSAGSFTLFG</sequence>
<evidence type="ECO:0000313" key="2">
    <source>
        <dbReference type="EMBL" id="EKX37317.1"/>
    </source>
</evidence>
<dbReference type="GeneID" id="17294033"/>